<dbReference type="GO" id="GO:0046872">
    <property type="term" value="F:metal ion binding"/>
    <property type="evidence" value="ECO:0007669"/>
    <property type="project" value="UniProtKB-KW"/>
</dbReference>
<keyword evidence="11 14" id="KW-0342">GTP-binding</keyword>
<sequence length="619" mass="66720">MSAASVPLRLALVGNPNSGKTALFNQLTGSRQKVANYTGVTVERKEGQFRAPSGRDFAVLDLPGAYSLQPASLDEAITRDLCRGFYPGEPAPDVLVCVMDATNLRLHLRFALELRELGRPMIVALNMVDAAQRRGIVIDLPALEQALGVPVVETVAVRRGGAKALVERIDAQAARLAAPSATPPADGNYHAQVRQILSAAVTMPTRTSRVDDALDRWLLHPLWGLVTLAVVMFLIFQAVYAWATPVMDLIDGGTSALGEWVSATLPEGPLNSLLKDGIIAGLGGVVIFLPQILILFAFILALEESGYLPRAAFLLDRMMSSAGLSGRSFIPLLSSFACAVPGIMSTRSIQDPRDRLATIMVAPLMTCSARLPVYALLIGAFIPQKTVWGIFNQQGLILFALYAAAIVSALLVSWTMKKWRRDKSEHPLMLELPSYRLPHLRDLALGLWERALIFLKRVGGIILALTILLWFLLSFPAAPADATLPAIDYSFAGRIGHAMAIFFAPLGFNWQICIALIPGLAAREVAVASLATVYALSAADDDAAAQALSPLISDGWSLATALSLLVWYIYAPMCISTLATIKRETNSWKQMTVSAVYLFALAYLASLVTYQLAVLLGAG</sequence>
<feature type="binding site" evidence="15">
    <location>
        <position position="29"/>
    </location>
    <ligand>
        <name>Mg(2+)</name>
        <dbReference type="ChEBI" id="CHEBI:18420"/>
        <label>2</label>
    </ligand>
</feature>
<feature type="binding site" evidence="14">
    <location>
        <begin position="39"/>
        <end position="43"/>
    </location>
    <ligand>
        <name>GTP</name>
        <dbReference type="ChEBI" id="CHEBI:37565"/>
        <label>1</label>
    </ligand>
</feature>
<feature type="binding site" evidence="15">
    <location>
        <position position="25"/>
    </location>
    <ligand>
        <name>Mg(2+)</name>
        <dbReference type="ChEBI" id="CHEBI:18420"/>
        <label>2</label>
    </ligand>
</feature>
<evidence type="ECO:0000256" key="12">
    <source>
        <dbReference type="ARBA" id="ARBA00023136"/>
    </source>
</evidence>
<dbReference type="InterPro" id="IPR006073">
    <property type="entry name" value="GTP-bd"/>
</dbReference>
<keyword evidence="7 14" id="KW-0547">Nucleotide-binding</keyword>
<dbReference type="SUPFAM" id="SSF52540">
    <property type="entry name" value="P-loop containing nucleoside triphosphate hydrolases"/>
    <property type="match status" value="1"/>
</dbReference>
<feature type="binding site" evidence="14">
    <location>
        <begin position="126"/>
        <end position="129"/>
    </location>
    <ligand>
        <name>GTP</name>
        <dbReference type="ChEBI" id="CHEBI:37565"/>
        <label>1</label>
    </ligand>
</feature>
<dbReference type="PANTHER" id="PTHR43185:SF1">
    <property type="entry name" value="FE(2+) TRANSPORTER FEOB"/>
    <property type="match status" value="1"/>
</dbReference>
<dbReference type="InterPro" id="IPR050860">
    <property type="entry name" value="FeoB_GTPase"/>
</dbReference>
<keyword evidence="15" id="KW-0479">Metal-binding</keyword>
<dbReference type="PANTHER" id="PTHR43185">
    <property type="entry name" value="FERROUS IRON TRANSPORT PROTEIN B"/>
    <property type="match status" value="1"/>
</dbReference>
<dbReference type="CDD" id="cd01879">
    <property type="entry name" value="FeoB"/>
    <property type="match status" value="1"/>
</dbReference>
<feature type="transmembrane region" description="Helical" evidence="16">
    <location>
        <begin position="394"/>
        <end position="414"/>
    </location>
</feature>
<feature type="transmembrane region" description="Helical" evidence="16">
    <location>
        <begin position="458"/>
        <end position="477"/>
    </location>
</feature>
<organism evidence="18 19">
    <name type="scientific">Xanthomonas arboricola pv. populi</name>
    <dbReference type="NCBI Taxonomy" id="487823"/>
    <lineage>
        <taxon>Bacteria</taxon>
        <taxon>Pseudomonadati</taxon>
        <taxon>Pseudomonadota</taxon>
        <taxon>Gammaproteobacteria</taxon>
        <taxon>Lysobacterales</taxon>
        <taxon>Lysobacteraceae</taxon>
        <taxon>Xanthomonas</taxon>
    </lineage>
</organism>
<dbReference type="InterPro" id="IPR011642">
    <property type="entry name" value="Gate_dom"/>
</dbReference>
<evidence type="ECO:0000256" key="5">
    <source>
        <dbReference type="ARBA" id="ARBA00022519"/>
    </source>
</evidence>
<comment type="function">
    <text evidence="16">Probable transporter of a GTP-driven Fe(2+) uptake system.</text>
</comment>
<feature type="domain" description="FeoB-type G" evidence="17">
    <location>
        <begin position="7"/>
        <end position="175"/>
    </location>
</feature>
<feature type="binding site" evidence="14">
    <location>
        <begin position="14"/>
        <end position="21"/>
    </location>
    <ligand>
        <name>GTP</name>
        <dbReference type="ChEBI" id="CHEBI:37565"/>
        <label>1</label>
    </ligand>
</feature>
<keyword evidence="9 16" id="KW-0408">Iron</keyword>
<evidence type="ECO:0000256" key="1">
    <source>
        <dbReference type="ARBA" id="ARBA00004429"/>
    </source>
</evidence>
<keyword evidence="6 16" id="KW-0812">Transmembrane</keyword>
<feature type="transmembrane region" description="Helical" evidence="16">
    <location>
        <begin position="222"/>
        <end position="243"/>
    </location>
</feature>
<dbReference type="Pfam" id="PF07670">
    <property type="entry name" value="Gate"/>
    <property type="match status" value="2"/>
</dbReference>
<feature type="transmembrane region" description="Helical" evidence="16">
    <location>
        <begin position="278"/>
        <end position="302"/>
    </location>
</feature>
<evidence type="ECO:0000256" key="2">
    <source>
        <dbReference type="ARBA" id="ARBA00022448"/>
    </source>
</evidence>
<keyword evidence="3" id="KW-1003">Cell membrane</keyword>
<feature type="transmembrane region" description="Helical" evidence="16">
    <location>
        <begin position="515"/>
        <end position="536"/>
    </location>
</feature>
<feature type="transmembrane region" description="Helical" evidence="16">
    <location>
        <begin position="356"/>
        <end position="382"/>
    </location>
</feature>
<evidence type="ECO:0000259" key="17">
    <source>
        <dbReference type="PROSITE" id="PS51711"/>
    </source>
</evidence>
<feature type="binding site" evidence="14">
    <location>
        <begin position="61"/>
        <end position="64"/>
    </location>
    <ligand>
        <name>GTP</name>
        <dbReference type="ChEBI" id="CHEBI:37565"/>
        <label>1</label>
    </ligand>
</feature>
<feature type="transmembrane region" description="Helical" evidence="16">
    <location>
        <begin position="593"/>
        <end position="613"/>
    </location>
</feature>
<comment type="caution">
    <text evidence="18">The sequence shown here is derived from an EMBL/GenBank/DDBJ whole genome shotgun (WGS) entry which is preliminary data.</text>
</comment>
<dbReference type="AlphaFoldDB" id="A0A2S6Z129"/>
<dbReference type="NCBIfam" id="TIGR00437">
    <property type="entry name" value="feoB"/>
    <property type="match status" value="1"/>
</dbReference>
<dbReference type="GO" id="GO:0005886">
    <property type="term" value="C:plasma membrane"/>
    <property type="evidence" value="ECO:0007669"/>
    <property type="project" value="UniProtKB-SubCell"/>
</dbReference>
<dbReference type="GO" id="GO:0015093">
    <property type="term" value="F:ferrous iron transmembrane transporter activity"/>
    <property type="evidence" value="ECO:0007669"/>
    <property type="project" value="UniProtKB-UniRule"/>
</dbReference>
<evidence type="ECO:0000256" key="4">
    <source>
        <dbReference type="ARBA" id="ARBA00022496"/>
    </source>
</evidence>
<keyword evidence="12 16" id="KW-0472">Membrane</keyword>
<name>A0A2S6Z129_9XANT</name>
<evidence type="ECO:0000256" key="15">
    <source>
        <dbReference type="PIRSR" id="PIRSR603373-2"/>
    </source>
</evidence>
<dbReference type="RefSeq" id="WP_104599038.1">
    <property type="nucleotide sequence ID" value="NZ_MIGV01000027.1"/>
</dbReference>
<dbReference type="GO" id="GO:0005525">
    <property type="term" value="F:GTP binding"/>
    <property type="evidence" value="ECO:0007669"/>
    <property type="project" value="UniProtKB-KW"/>
</dbReference>
<dbReference type="InterPro" id="IPR030389">
    <property type="entry name" value="G_FEOB_dom"/>
</dbReference>
<dbReference type="PRINTS" id="PR00326">
    <property type="entry name" value="GTP1OBG"/>
</dbReference>
<protein>
    <recommendedName>
        <fullName evidence="13 16">Ferrous iron transport protein B</fullName>
    </recommendedName>
</protein>
<dbReference type="Gene3D" id="3.40.50.300">
    <property type="entry name" value="P-loop containing nucleotide triphosphate hydrolases"/>
    <property type="match status" value="1"/>
</dbReference>
<keyword evidence="15" id="KW-0460">Magnesium</keyword>
<gene>
    <name evidence="18" type="primary">feoB</name>
    <name evidence="18" type="ORF">XaplCFBP3122_17335</name>
</gene>
<dbReference type="Proteomes" id="UP000238270">
    <property type="component" value="Unassembled WGS sequence"/>
</dbReference>
<feature type="transmembrane region" description="Helical" evidence="16">
    <location>
        <begin position="556"/>
        <end position="581"/>
    </location>
</feature>
<dbReference type="InterPro" id="IPR027417">
    <property type="entry name" value="P-loop_NTPase"/>
</dbReference>
<feature type="binding site" evidence="15">
    <location>
        <position position="28"/>
    </location>
    <ligand>
        <name>Mg(2+)</name>
        <dbReference type="ChEBI" id="CHEBI:18420"/>
        <label>2</label>
    </ligand>
</feature>
<evidence type="ECO:0000256" key="6">
    <source>
        <dbReference type="ARBA" id="ARBA00022692"/>
    </source>
</evidence>
<dbReference type="Pfam" id="PF07664">
    <property type="entry name" value="FeoB_C"/>
    <property type="match status" value="1"/>
</dbReference>
<dbReference type="PROSITE" id="PS51711">
    <property type="entry name" value="G_FEOB"/>
    <property type="match status" value="1"/>
</dbReference>
<proteinExistence type="inferred from homology"/>
<feature type="transmembrane region" description="Helical" evidence="16">
    <location>
        <begin position="489"/>
        <end position="508"/>
    </location>
</feature>
<keyword evidence="10" id="KW-0406">Ion transport</keyword>
<evidence type="ECO:0000256" key="9">
    <source>
        <dbReference type="ARBA" id="ARBA00023004"/>
    </source>
</evidence>
<dbReference type="InterPro" id="IPR003373">
    <property type="entry name" value="Fe2_transport_prot-B"/>
</dbReference>
<evidence type="ECO:0000256" key="14">
    <source>
        <dbReference type="PIRSR" id="PIRSR603373-1"/>
    </source>
</evidence>
<evidence type="ECO:0000256" key="3">
    <source>
        <dbReference type="ARBA" id="ARBA00022475"/>
    </source>
</evidence>
<dbReference type="Pfam" id="PF02421">
    <property type="entry name" value="FeoB_N"/>
    <property type="match status" value="1"/>
</dbReference>
<dbReference type="InterPro" id="IPR011640">
    <property type="entry name" value="Fe2_transport_prot_B_C"/>
</dbReference>
<keyword evidence="4 16" id="KW-0410">Iron transport</keyword>
<keyword evidence="5" id="KW-0997">Cell inner membrane</keyword>
<evidence type="ECO:0000313" key="18">
    <source>
        <dbReference type="EMBL" id="PPT74303.1"/>
    </source>
</evidence>
<evidence type="ECO:0000256" key="16">
    <source>
        <dbReference type="RuleBase" id="RU362098"/>
    </source>
</evidence>
<evidence type="ECO:0000256" key="11">
    <source>
        <dbReference type="ARBA" id="ARBA00023134"/>
    </source>
</evidence>
<dbReference type="FunFam" id="3.40.50.300:FF:000426">
    <property type="entry name" value="Ferrous iron transport protein B"/>
    <property type="match status" value="1"/>
</dbReference>
<evidence type="ECO:0000313" key="19">
    <source>
        <dbReference type="Proteomes" id="UP000238270"/>
    </source>
</evidence>
<comment type="subcellular location">
    <subcellularLocation>
        <location evidence="1 16">Cell inner membrane</location>
        <topology evidence="1 16">Multi-pass membrane protein</topology>
    </subcellularLocation>
</comment>
<accession>A0A2S6Z129</accession>
<evidence type="ECO:0000256" key="10">
    <source>
        <dbReference type="ARBA" id="ARBA00023065"/>
    </source>
</evidence>
<reference evidence="18 19" key="1">
    <citation type="submission" date="2016-08" db="EMBL/GenBank/DDBJ databases">
        <title>Evolution of the type three secretion system and type three effector repertoires in Xanthomonas.</title>
        <authorList>
            <person name="Merda D."/>
            <person name="Briand M."/>
            <person name="Bosis E."/>
            <person name="Rousseau C."/>
            <person name="Portier P."/>
            <person name="Jacques M.-A."/>
            <person name="Fischer-Le Saux M."/>
        </authorList>
    </citation>
    <scope>NUCLEOTIDE SEQUENCE [LARGE SCALE GENOMIC DNA]</scope>
    <source>
        <strain evidence="18 19">CFBP 3122</strain>
    </source>
</reference>
<comment type="similarity">
    <text evidence="16">Belongs to the TRAFAC class TrmE-Era-EngA-EngB-Septin-like GTPase superfamily. FeoB GTPase (TC 9.A.8) family.</text>
</comment>
<keyword evidence="8 16" id="KW-1133">Transmembrane helix</keyword>
<dbReference type="EMBL" id="MIGV01000027">
    <property type="protein sequence ID" value="PPT74303.1"/>
    <property type="molecule type" value="Genomic_DNA"/>
</dbReference>
<evidence type="ECO:0000256" key="7">
    <source>
        <dbReference type="ARBA" id="ARBA00022741"/>
    </source>
</evidence>
<evidence type="ECO:0000256" key="8">
    <source>
        <dbReference type="ARBA" id="ARBA00022989"/>
    </source>
</evidence>
<evidence type="ECO:0000256" key="13">
    <source>
        <dbReference type="NCBIfam" id="TIGR00437"/>
    </source>
</evidence>
<keyword evidence="2 16" id="KW-0813">Transport</keyword>